<dbReference type="GO" id="GO:0005524">
    <property type="term" value="F:ATP binding"/>
    <property type="evidence" value="ECO:0007669"/>
    <property type="project" value="UniProtKB-UniRule"/>
</dbReference>
<evidence type="ECO:0000256" key="1">
    <source>
        <dbReference type="ARBA" id="ARBA00010886"/>
    </source>
</evidence>
<sequence length="790" mass="86526">MGDPGDGWQTVMPTSHLGMQRLPQSQLEACERQILEEWDASRHHWSGIGKHAPLDDYAEAKKLHERFVLDCGNPLLGSGSFGIVQKVQYQNHNRSICLARKQIRQPYRRYPMEKLREEANVMEKLCHDHIVKLVGTYCLQTNLYLLLWPVAVCNLDCLLTDIDNIRAGHGDQEDATSRLHKLGLRDLAAIKEPRAAERGSPGRSNCPLQYLRQIMGCITQAVAYCHRADIRHLDLKPSNILLTPGGVYLADFGIAKDVHDRENTMTIGVQGTPKWRAPELQYNADWSMKAADVYSLGLVLLNIAATIHHGPLDEFDAVLRDVSKDGRDEKLHGYLRRVEGLALATQEVDDADAPTFNPKHIVHLVSRMVSKEPSSRPVIFQVNNELVELGGIDQVYHAACCKRSSRFVTDRMNTRLKLVADERDRLRAEHGAIAKRLQVLEAKDETYVLRIENERRTHADNIAALQAQLDKERNERKRLEGLVAGMQQNRRQPRPGLPRPAADRAGFGSPSPGGLVTRTQRPHPGPSAAAQQRSPPFQIQQPSPAPSVGHSPRPSYCQAAAAIPPQQIVALAAPPRRDSLIPSPSPAAVPVDSRSPDLVGFPLRSRNSGSRLPLAVNPMTPIRSNTPILKHDLSSTDSTQYSMSSSVFSRMSLSKASLAETSVAGTPPTAHSPAMMDTRGASSSTVVPIKARYEEPLEMEHGLGLGLTDRERRESITSGMGGGDSIQDTASIASSAAIPPGTPGSMLSGSAFSSPRAAHASLEAVRGAVKVPPLPTAKSWADIARKQKRG</sequence>
<dbReference type="EMBL" id="MU857059">
    <property type="protein sequence ID" value="KAK4150634.1"/>
    <property type="molecule type" value="Genomic_DNA"/>
</dbReference>
<accession>A0AAN6VGG0</accession>
<gene>
    <name evidence="10" type="ORF">C8A00DRAFT_46023</name>
</gene>
<comment type="similarity">
    <text evidence="1">Belongs to the protein kinase superfamily. NEK Ser/Thr protein kinase family. NIMA subfamily.</text>
</comment>
<feature type="compositionally biased region" description="Polar residues" evidence="8">
    <location>
        <begin position="529"/>
        <end position="542"/>
    </location>
</feature>
<evidence type="ECO:0000256" key="6">
    <source>
        <dbReference type="ARBA" id="ARBA00022840"/>
    </source>
</evidence>
<evidence type="ECO:0000259" key="9">
    <source>
        <dbReference type="PROSITE" id="PS50011"/>
    </source>
</evidence>
<dbReference type="PROSITE" id="PS00107">
    <property type="entry name" value="PROTEIN_KINASE_ATP"/>
    <property type="match status" value="1"/>
</dbReference>
<dbReference type="PANTHER" id="PTHR43671">
    <property type="entry name" value="SERINE/THREONINE-PROTEIN KINASE NEK"/>
    <property type="match status" value="1"/>
</dbReference>
<evidence type="ECO:0000256" key="2">
    <source>
        <dbReference type="ARBA" id="ARBA00022527"/>
    </source>
</evidence>
<evidence type="ECO:0000256" key="7">
    <source>
        <dbReference type="PROSITE-ProRule" id="PRU10141"/>
    </source>
</evidence>
<feature type="region of interest" description="Disordered" evidence="8">
    <location>
        <begin position="482"/>
        <end position="556"/>
    </location>
</feature>
<evidence type="ECO:0000256" key="8">
    <source>
        <dbReference type="SAM" id="MobiDB-lite"/>
    </source>
</evidence>
<keyword evidence="3" id="KW-0808">Transferase</keyword>
<dbReference type="CDD" id="cd00180">
    <property type="entry name" value="PKc"/>
    <property type="match status" value="1"/>
</dbReference>
<proteinExistence type="inferred from homology"/>
<dbReference type="InterPro" id="IPR001245">
    <property type="entry name" value="Ser-Thr/Tyr_kinase_cat_dom"/>
</dbReference>
<protein>
    <submittedName>
        <fullName evidence="10">Kinase-like domain-containing protein</fullName>
    </submittedName>
</protein>
<dbReference type="InterPro" id="IPR011009">
    <property type="entry name" value="Kinase-like_dom_sf"/>
</dbReference>
<dbReference type="Gene3D" id="3.30.200.20">
    <property type="entry name" value="Phosphorylase Kinase, domain 1"/>
    <property type="match status" value="1"/>
</dbReference>
<feature type="region of interest" description="Disordered" evidence="8">
    <location>
        <begin position="735"/>
        <end position="759"/>
    </location>
</feature>
<keyword evidence="4 7" id="KW-0547">Nucleotide-binding</keyword>
<feature type="domain" description="Protein kinase" evidence="9">
    <location>
        <begin position="70"/>
        <end position="387"/>
    </location>
</feature>
<name>A0AAN6VGG0_9PEZI</name>
<dbReference type="SMART" id="SM00220">
    <property type="entry name" value="S_TKc"/>
    <property type="match status" value="1"/>
</dbReference>
<dbReference type="Pfam" id="PF07714">
    <property type="entry name" value="PK_Tyr_Ser-Thr"/>
    <property type="match status" value="1"/>
</dbReference>
<evidence type="ECO:0000256" key="3">
    <source>
        <dbReference type="ARBA" id="ARBA00022679"/>
    </source>
</evidence>
<dbReference type="Gene3D" id="1.10.510.10">
    <property type="entry name" value="Transferase(Phosphotransferase) domain 1"/>
    <property type="match status" value="1"/>
</dbReference>
<dbReference type="AlphaFoldDB" id="A0AAN6VGG0"/>
<dbReference type="InterPro" id="IPR050660">
    <property type="entry name" value="NEK_Ser/Thr_kinase"/>
</dbReference>
<dbReference type="PANTHER" id="PTHR43671:SF85">
    <property type="entry name" value="KINASE, PUTATIVE-RELATED"/>
    <property type="match status" value="1"/>
</dbReference>
<keyword evidence="5 10" id="KW-0418">Kinase</keyword>
<evidence type="ECO:0000313" key="11">
    <source>
        <dbReference type="Proteomes" id="UP001302745"/>
    </source>
</evidence>
<dbReference type="InterPro" id="IPR017441">
    <property type="entry name" value="Protein_kinase_ATP_BS"/>
</dbReference>
<reference evidence="10" key="1">
    <citation type="journal article" date="2023" name="Mol. Phylogenet. Evol.">
        <title>Genome-scale phylogeny and comparative genomics of the fungal order Sordariales.</title>
        <authorList>
            <person name="Hensen N."/>
            <person name="Bonometti L."/>
            <person name="Westerberg I."/>
            <person name="Brannstrom I.O."/>
            <person name="Guillou S."/>
            <person name="Cros-Aarteil S."/>
            <person name="Calhoun S."/>
            <person name="Haridas S."/>
            <person name="Kuo A."/>
            <person name="Mondo S."/>
            <person name="Pangilinan J."/>
            <person name="Riley R."/>
            <person name="LaButti K."/>
            <person name="Andreopoulos B."/>
            <person name="Lipzen A."/>
            <person name="Chen C."/>
            <person name="Yan M."/>
            <person name="Daum C."/>
            <person name="Ng V."/>
            <person name="Clum A."/>
            <person name="Steindorff A."/>
            <person name="Ohm R.A."/>
            <person name="Martin F."/>
            <person name="Silar P."/>
            <person name="Natvig D.O."/>
            <person name="Lalanne C."/>
            <person name="Gautier V."/>
            <person name="Ament-Velasquez S.L."/>
            <person name="Kruys A."/>
            <person name="Hutchinson M.I."/>
            <person name="Powell A.J."/>
            <person name="Barry K."/>
            <person name="Miller A.N."/>
            <person name="Grigoriev I.V."/>
            <person name="Debuchy R."/>
            <person name="Gladieux P."/>
            <person name="Hiltunen Thoren M."/>
            <person name="Johannesson H."/>
        </authorList>
    </citation>
    <scope>NUCLEOTIDE SEQUENCE</scope>
    <source>
        <strain evidence="10">CBS 538.74</strain>
    </source>
</reference>
<feature type="region of interest" description="Disordered" evidence="8">
    <location>
        <begin position="662"/>
        <end position="683"/>
    </location>
</feature>
<organism evidence="10 11">
    <name type="scientific">Chaetomidium leptoderma</name>
    <dbReference type="NCBI Taxonomy" id="669021"/>
    <lineage>
        <taxon>Eukaryota</taxon>
        <taxon>Fungi</taxon>
        <taxon>Dikarya</taxon>
        <taxon>Ascomycota</taxon>
        <taxon>Pezizomycotina</taxon>
        <taxon>Sordariomycetes</taxon>
        <taxon>Sordariomycetidae</taxon>
        <taxon>Sordariales</taxon>
        <taxon>Chaetomiaceae</taxon>
        <taxon>Chaetomidium</taxon>
    </lineage>
</organism>
<keyword evidence="11" id="KW-1185">Reference proteome</keyword>
<dbReference type="InterPro" id="IPR000719">
    <property type="entry name" value="Prot_kinase_dom"/>
</dbReference>
<keyword evidence="2" id="KW-0723">Serine/threonine-protein kinase</keyword>
<evidence type="ECO:0000256" key="5">
    <source>
        <dbReference type="ARBA" id="ARBA00022777"/>
    </source>
</evidence>
<evidence type="ECO:0000313" key="10">
    <source>
        <dbReference type="EMBL" id="KAK4150634.1"/>
    </source>
</evidence>
<comment type="caution">
    <text evidence="10">The sequence shown here is derived from an EMBL/GenBank/DDBJ whole genome shotgun (WGS) entry which is preliminary data.</text>
</comment>
<dbReference type="GO" id="GO:0004674">
    <property type="term" value="F:protein serine/threonine kinase activity"/>
    <property type="evidence" value="ECO:0007669"/>
    <property type="project" value="UniProtKB-KW"/>
</dbReference>
<dbReference type="PROSITE" id="PS50011">
    <property type="entry name" value="PROTEIN_KINASE_DOM"/>
    <property type="match status" value="1"/>
</dbReference>
<reference evidence="10" key="2">
    <citation type="submission" date="2023-05" db="EMBL/GenBank/DDBJ databases">
        <authorList>
            <consortium name="Lawrence Berkeley National Laboratory"/>
            <person name="Steindorff A."/>
            <person name="Hensen N."/>
            <person name="Bonometti L."/>
            <person name="Westerberg I."/>
            <person name="Brannstrom I.O."/>
            <person name="Guillou S."/>
            <person name="Cros-Aarteil S."/>
            <person name="Calhoun S."/>
            <person name="Haridas S."/>
            <person name="Kuo A."/>
            <person name="Mondo S."/>
            <person name="Pangilinan J."/>
            <person name="Riley R."/>
            <person name="Labutti K."/>
            <person name="Andreopoulos B."/>
            <person name="Lipzen A."/>
            <person name="Chen C."/>
            <person name="Yanf M."/>
            <person name="Daum C."/>
            <person name="Ng V."/>
            <person name="Clum A."/>
            <person name="Ohm R."/>
            <person name="Martin F."/>
            <person name="Silar P."/>
            <person name="Natvig D."/>
            <person name="Lalanne C."/>
            <person name="Gautier V."/>
            <person name="Ament-Velasquez S.L."/>
            <person name="Kruys A."/>
            <person name="Hutchinson M.I."/>
            <person name="Powell A.J."/>
            <person name="Barry K."/>
            <person name="Miller A.N."/>
            <person name="Grigoriev I.V."/>
            <person name="Debuchy R."/>
            <person name="Gladieux P."/>
            <person name="Thoren M.H."/>
            <person name="Johannesson H."/>
        </authorList>
    </citation>
    <scope>NUCLEOTIDE SEQUENCE</scope>
    <source>
        <strain evidence="10">CBS 538.74</strain>
    </source>
</reference>
<evidence type="ECO:0000256" key="4">
    <source>
        <dbReference type="ARBA" id="ARBA00022741"/>
    </source>
</evidence>
<feature type="compositionally biased region" description="Low complexity" evidence="8">
    <location>
        <begin position="735"/>
        <end position="745"/>
    </location>
</feature>
<keyword evidence="6 7" id="KW-0067">ATP-binding</keyword>
<dbReference type="PROSITE" id="PS00108">
    <property type="entry name" value="PROTEIN_KINASE_ST"/>
    <property type="match status" value="1"/>
</dbReference>
<feature type="binding site" evidence="7">
    <location>
        <position position="101"/>
    </location>
    <ligand>
        <name>ATP</name>
        <dbReference type="ChEBI" id="CHEBI:30616"/>
    </ligand>
</feature>
<dbReference type="InterPro" id="IPR008271">
    <property type="entry name" value="Ser/Thr_kinase_AS"/>
</dbReference>
<dbReference type="Proteomes" id="UP001302745">
    <property type="component" value="Unassembled WGS sequence"/>
</dbReference>
<dbReference type="SUPFAM" id="SSF56112">
    <property type="entry name" value="Protein kinase-like (PK-like)"/>
    <property type="match status" value="1"/>
</dbReference>